<sequence length="530" mass="57270">MTSHEEIARPPVYESDEAALERAGKKEVLKREWGFFAILMFSTVSVCTWEATSAVFVSAYTNGGPASVVYGFIVAITGNFAIAASFAEMASISPIAGAQYHWTAEHSPPKLRAFLSWAQGWITVIAWQAAIASVYFLCASMTQGLVIFNNPSYVPERWHTTLLMIALGGLAVMGCTVGKALLPFWESLAGSLHVILFFIITVAILITSDKADNRAVWATFVNDGGWPSDGISFCLGFLTPAFSLGGADTIVHMAEETKHAAINIPRAIVASAIINGVCGFVYIVAILYSIVDVEAVLTNGIATGYPIIEVFHQATRNSSAAVAMMCGPILIFFMAGFGGAASAGRLTWAFARDHGLPMSRFLSVITSWNKAPTRALLFNYVVLCLLSLINIGSTVALNALISLTVVAFYASYLLPILLFALRRHSKNRLICFGPWRMPEYLGIISNWVAIVYCTFLVIFLSFPPMLPVTALNMNWTSVVFVAVMGFAIVSWFVRGKGRFVGPIIEVGIPDGSSGEAGEGEDKHGSVTKYD</sequence>
<dbReference type="AlphaFoldDB" id="A0A8H7AAJ5"/>
<organism evidence="8 9">
    <name type="scientific">Endocarpon pusillum</name>
    <dbReference type="NCBI Taxonomy" id="364733"/>
    <lineage>
        <taxon>Eukaryota</taxon>
        <taxon>Fungi</taxon>
        <taxon>Dikarya</taxon>
        <taxon>Ascomycota</taxon>
        <taxon>Pezizomycotina</taxon>
        <taxon>Eurotiomycetes</taxon>
        <taxon>Chaetothyriomycetidae</taxon>
        <taxon>Verrucariales</taxon>
        <taxon>Verrucariaceae</taxon>
        <taxon>Endocarpon</taxon>
    </lineage>
</organism>
<feature type="transmembrane region" description="Helical" evidence="7">
    <location>
        <begin position="125"/>
        <end position="148"/>
    </location>
</feature>
<feature type="compositionally biased region" description="Basic and acidic residues" evidence="6">
    <location>
        <begin position="519"/>
        <end position="530"/>
    </location>
</feature>
<evidence type="ECO:0008006" key="10">
    <source>
        <dbReference type="Google" id="ProtNLM"/>
    </source>
</evidence>
<protein>
    <recommendedName>
        <fullName evidence="10">Choline transport protein</fullName>
    </recommendedName>
</protein>
<keyword evidence="2" id="KW-0813">Transport</keyword>
<keyword evidence="3 7" id="KW-0812">Transmembrane</keyword>
<proteinExistence type="predicted"/>
<feature type="transmembrane region" description="Helical" evidence="7">
    <location>
        <begin position="474"/>
        <end position="493"/>
    </location>
</feature>
<evidence type="ECO:0000256" key="5">
    <source>
        <dbReference type="ARBA" id="ARBA00023136"/>
    </source>
</evidence>
<dbReference type="Gene3D" id="1.20.1740.10">
    <property type="entry name" value="Amino acid/polyamine transporter I"/>
    <property type="match status" value="1"/>
</dbReference>
<evidence type="ECO:0000313" key="9">
    <source>
        <dbReference type="Proteomes" id="UP000606974"/>
    </source>
</evidence>
<evidence type="ECO:0000256" key="7">
    <source>
        <dbReference type="SAM" id="Phobius"/>
    </source>
</evidence>
<comment type="subcellular location">
    <subcellularLocation>
        <location evidence="1">Membrane</location>
        <topology evidence="1">Multi-pass membrane protein</topology>
    </subcellularLocation>
</comment>
<dbReference type="OrthoDB" id="3257095at2759"/>
<keyword evidence="9" id="KW-1185">Reference proteome</keyword>
<feature type="transmembrane region" description="Helical" evidence="7">
    <location>
        <begin position="267"/>
        <end position="291"/>
    </location>
</feature>
<feature type="transmembrane region" description="Helical" evidence="7">
    <location>
        <begin position="160"/>
        <end position="182"/>
    </location>
</feature>
<evidence type="ECO:0000313" key="8">
    <source>
        <dbReference type="EMBL" id="KAF7505238.1"/>
    </source>
</evidence>
<evidence type="ECO:0000256" key="2">
    <source>
        <dbReference type="ARBA" id="ARBA00022448"/>
    </source>
</evidence>
<feature type="transmembrane region" description="Helical" evidence="7">
    <location>
        <begin position="440"/>
        <end position="462"/>
    </location>
</feature>
<dbReference type="Proteomes" id="UP000606974">
    <property type="component" value="Unassembled WGS sequence"/>
</dbReference>
<feature type="region of interest" description="Disordered" evidence="6">
    <location>
        <begin position="511"/>
        <end position="530"/>
    </location>
</feature>
<evidence type="ECO:0000256" key="1">
    <source>
        <dbReference type="ARBA" id="ARBA00004141"/>
    </source>
</evidence>
<dbReference type="PANTHER" id="PTHR45649:SF14">
    <property type="entry name" value="GABA PERMEASE"/>
    <property type="match status" value="1"/>
</dbReference>
<feature type="transmembrane region" description="Helical" evidence="7">
    <location>
        <begin position="395"/>
        <end position="419"/>
    </location>
</feature>
<dbReference type="Pfam" id="PF13520">
    <property type="entry name" value="AA_permease_2"/>
    <property type="match status" value="1"/>
</dbReference>
<accession>A0A8H7AAJ5</accession>
<reference evidence="8" key="1">
    <citation type="submission" date="2020-02" db="EMBL/GenBank/DDBJ databases">
        <authorList>
            <person name="Palmer J.M."/>
        </authorList>
    </citation>
    <scope>NUCLEOTIDE SEQUENCE</scope>
    <source>
        <strain evidence="8">EPUS1.4</strain>
        <tissue evidence="8">Thallus</tissue>
    </source>
</reference>
<dbReference type="InterPro" id="IPR002293">
    <property type="entry name" value="AA/rel_permease1"/>
</dbReference>
<feature type="transmembrane region" description="Helical" evidence="7">
    <location>
        <begin position="371"/>
        <end position="389"/>
    </location>
</feature>
<keyword evidence="4 7" id="KW-1133">Transmembrane helix</keyword>
<dbReference type="PIRSF" id="PIRSF006060">
    <property type="entry name" value="AA_transporter"/>
    <property type="match status" value="1"/>
</dbReference>
<dbReference type="GO" id="GO:0022857">
    <property type="term" value="F:transmembrane transporter activity"/>
    <property type="evidence" value="ECO:0007669"/>
    <property type="project" value="InterPro"/>
</dbReference>
<name>A0A8H7AAJ5_9EURO</name>
<keyword evidence="5 7" id="KW-0472">Membrane</keyword>
<feature type="transmembrane region" description="Helical" evidence="7">
    <location>
        <begin position="188"/>
        <end position="206"/>
    </location>
</feature>
<gene>
    <name evidence="8" type="ORF">GJ744_001101</name>
</gene>
<dbReference type="PANTHER" id="PTHR45649">
    <property type="entry name" value="AMINO-ACID PERMEASE BAT1"/>
    <property type="match status" value="1"/>
</dbReference>
<evidence type="ECO:0000256" key="4">
    <source>
        <dbReference type="ARBA" id="ARBA00022989"/>
    </source>
</evidence>
<evidence type="ECO:0000256" key="3">
    <source>
        <dbReference type="ARBA" id="ARBA00022692"/>
    </source>
</evidence>
<dbReference type="EMBL" id="JAACFV010000114">
    <property type="protein sequence ID" value="KAF7505238.1"/>
    <property type="molecule type" value="Genomic_DNA"/>
</dbReference>
<feature type="transmembrane region" description="Helical" evidence="7">
    <location>
        <begin position="68"/>
        <end position="87"/>
    </location>
</feature>
<evidence type="ECO:0000256" key="6">
    <source>
        <dbReference type="SAM" id="MobiDB-lite"/>
    </source>
</evidence>
<dbReference type="GO" id="GO:0016020">
    <property type="term" value="C:membrane"/>
    <property type="evidence" value="ECO:0007669"/>
    <property type="project" value="UniProtKB-SubCell"/>
</dbReference>
<comment type="caution">
    <text evidence="8">The sequence shown here is derived from an EMBL/GenBank/DDBJ whole genome shotgun (WGS) entry which is preliminary data.</text>
</comment>
<feature type="transmembrane region" description="Helical" evidence="7">
    <location>
        <begin position="33"/>
        <end position="56"/>
    </location>
</feature>
<feature type="transmembrane region" description="Helical" evidence="7">
    <location>
        <begin position="329"/>
        <end position="351"/>
    </location>
</feature>